<feature type="compositionally biased region" description="Polar residues" evidence="1">
    <location>
        <begin position="413"/>
        <end position="426"/>
    </location>
</feature>
<gene>
    <name evidence="2" type="ORF">PTTG_12624</name>
</gene>
<feature type="region of interest" description="Disordered" evidence="1">
    <location>
        <begin position="123"/>
        <end position="171"/>
    </location>
</feature>
<feature type="compositionally biased region" description="Polar residues" evidence="1">
    <location>
        <begin position="143"/>
        <end position="171"/>
    </location>
</feature>
<organism evidence="2">
    <name type="scientific">Puccinia triticina (isolate 1-1 / race 1 (BBBD))</name>
    <name type="common">Brown leaf rust fungus</name>
    <dbReference type="NCBI Taxonomy" id="630390"/>
    <lineage>
        <taxon>Eukaryota</taxon>
        <taxon>Fungi</taxon>
        <taxon>Dikarya</taxon>
        <taxon>Basidiomycota</taxon>
        <taxon>Pucciniomycotina</taxon>
        <taxon>Pucciniomycetes</taxon>
        <taxon>Pucciniales</taxon>
        <taxon>Pucciniaceae</taxon>
        <taxon>Puccinia</taxon>
    </lineage>
</organism>
<sequence>MRSPIQEAGSLCEYHWLFSDELPEESLPVFYPRVLNFGQSSTHSSQGSPYQPRPRFRREQSHEQDSPVFVPRNCPPCYFNEDETAAKHSADSIASPCLLQPSEAPGVPLESCHGDVSACLKRQAETSQEYDSHTRKYMRLSETRPNNITESNNSDASADFTPSTASPSFQFSGPLSGPSYSSFDHLLEMQRLRAQLAISEARNAQALVELADSRNCIDFLLNEVRRVIASGGPDRQIPEKVQRIMRNTETRVPLFTRASPVITHPTVPSSSHHLVSPVLPDPAWNEHLDPRNPYSYYFSEHSMVGASTQLELAPVALPTSSQLAPLPSFQSFESIVRSGEESSTSYAEMSRLASEDYIPSQPTSSLRQPPQNSQPTGGRLVTDWSHARLDSYLSLYYSEPLPSNDTLQEDRGNMSSQHYQLRSIGN</sequence>
<dbReference type="VEuPathDB" id="FungiDB:PTTG_12624"/>
<evidence type="ECO:0000313" key="4">
    <source>
        <dbReference type="Proteomes" id="UP000005240"/>
    </source>
</evidence>
<reference evidence="2" key="1">
    <citation type="submission" date="2009-11" db="EMBL/GenBank/DDBJ databases">
        <authorList>
            <consortium name="The Broad Institute Genome Sequencing Platform"/>
            <person name="Ward D."/>
            <person name="Feldgarden M."/>
            <person name="Earl A."/>
            <person name="Young S.K."/>
            <person name="Zeng Q."/>
            <person name="Koehrsen M."/>
            <person name="Alvarado L."/>
            <person name="Berlin A."/>
            <person name="Bochicchio J."/>
            <person name="Borenstein D."/>
            <person name="Chapman S.B."/>
            <person name="Chen Z."/>
            <person name="Engels R."/>
            <person name="Freedman E."/>
            <person name="Gellesch M."/>
            <person name="Goldberg J."/>
            <person name="Griggs A."/>
            <person name="Gujja S."/>
            <person name="Heilman E."/>
            <person name="Heiman D."/>
            <person name="Hepburn T."/>
            <person name="Howarth C."/>
            <person name="Jen D."/>
            <person name="Larson L."/>
            <person name="Lewis B."/>
            <person name="Mehta T."/>
            <person name="Park D."/>
            <person name="Pearson M."/>
            <person name="Roberts A."/>
            <person name="Saif S."/>
            <person name="Shea T."/>
            <person name="Shenoy N."/>
            <person name="Sisk P."/>
            <person name="Stolte C."/>
            <person name="Sykes S."/>
            <person name="Thomson T."/>
            <person name="Walk T."/>
            <person name="White J."/>
            <person name="Yandava C."/>
            <person name="Izard J."/>
            <person name="Baranova O.V."/>
            <person name="Blanton J.M."/>
            <person name="Tanner A.C."/>
            <person name="Dewhirst F.E."/>
            <person name="Haas B."/>
            <person name="Nusbaum C."/>
            <person name="Birren B."/>
        </authorList>
    </citation>
    <scope>NUCLEOTIDE SEQUENCE [LARGE SCALE GENOMIC DNA]</scope>
    <source>
        <strain evidence="2">1-1 BBBD Race 1</strain>
    </source>
</reference>
<dbReference type="Proteomes" id="UP000005240">
    <property type="component" value="Unassembled WGS sequence"/>
</dbReference>
<reference evidence="2" key="2">
    <citation type="submission" date="2016-05" db="EMBL/GenBank/DDBJ databases">
        <title>Comparative analysis highlights variable genome content of wheat rusts and divergence of the mating loci.</title>
        <authorList>
            <person name="Cuomo C.A."/>
            <person name="Bakkeren G."/>
            <person name="Szabo L."/>
            <person name="Khalil H."/>
            <person name="Joly D."/>
            <person name="Goldberg J."/>
            <person name="Young S."/>
            <person name="Zeng Q."/>
            <person name="Fellers J."/>
        </authorList>
    </citation>
    <scope>NUCLEOTIDE SEQUENCE [LARGE SCALE GENOMIC DNA]</scope>
    <source>
        <strain evidence="2">1-1 BBBD Race 1</strain>
    </source>
</reference>
<keyword evidence="4" id="KW-1185">Reference proteome</keyword>
<feature type="compositionally biased region" description="Basic and acidic residues" evidence="1">
    <location>
        <begin position="130"/>
        <end position="142"/>
    </location>
</feature>
<feature type="region of interest" description="Disordered" evidence="1">
    <location>
        <begin position="358"/>
        <end position="381"/>
    </location>
</feature>
<evidence type="ECO:0000256" key="1">
    <source>
        <dbReference type="SAM" id="MobiDB-lite"/>
    </source>
</evidence>
<feature type="region of interest" description="Disordered" evidence="1">
    <location>
        <begin position="403"/>
        <end position="426"/>
    </location>
</feature>
<feature type="compositionally biased region" description="Polar residues" evidence="1">
    <location>
        <begin position="40"/>
        <end position="49"/>
    </location>
</feature>
<evidence type="ECO:0000313" key="3">
    <source>
        <dbReference type="EnsemblFungi" id="PTTG_12624-t43_1-p1"/>
    </source>
</evidence>
<name>A0A180H2Z5_PUCT1</name>
<feature type="region of interest" description="Disordered" evidence="1">
    <location>
        <begin position="40"/>
        <end position="67"/>
    </location>
</feature>
<proteinExistence type="predicted"/>
<reference evidence="3" key="4">
    <citation type="submission" date="2025-05" db="UniProtKB">
        <authorList>
            <consortium name="EnsemblFungi"/>
        </authorList>
    </citation>
    <scope>IDENTIFICATION</scope>
    <source>
        <strain evidence="3">isolate 1-1 / race 1 (BBBD)</strain>
    </source>
</reference>
<dbReference type="EMBL" id="ADAS02000006">
    <property type="protein sequence ID" value="OAV98723.1"/>
    <property type="molecule type" value="Genomic_DNA"/>
</dbReference>
<dbReference type="EnsemblFungi" id="PTTG_12624-t43_1">
    <property type="protein sequence ID" value="PTTG_12624-t43_1-p1"/>
    <property type="gene ID" value="PTTG_12624"/>
</dbReference>
<dbReference type="OrthoDB" id="2499220at2759"/>
<accession>A0A180H2Z5</accession>
<dbReference type="AlphaFoldDB" id="A0A180H2Z5"/>
<feature type="compositionally biased region" description="Polar residues" evidence="1">
    <location>
        <begin position="360"/>
        <end position="376"/>
    </location>
</feature>
<reference evidence="3 4" key="3">
    <citation type="journal article" date="2017" name="G3 (Bethesda)">
        <title>Comparative analysis highlights variable genome content of wheat rusts and divergence of the mating loci.</title>
        <authorList>
            <person name="Cuomo C.A."/>
            <person name="Bakkeren G."/>
            <person name="Khalil H.B."/>
            <person name="Panwar V."/>
            <person name="Joly D."/>
            <person name="Linning R."/>
            <person name="Sakthikumar S."/>
            <person name="Song X."/>
            <person name="Adiconis X."/>
            <person name="Fan L."/>
            <person name="Goldberg J.M."/>
            <person name="Levin J.Z."/>
            <person name="Young S."/>
            <person name="Zeng Q."/>
            <person name="Anikster Y."/>
            <person name="Bruce M."/>
            <person name="Wang M."/>
            <person name="Yin C."/>
            <person name="McCallum B."/>
            <person name="Szabo L.J."/>
            <person name="Hulbert S."/>
            <person name="Chen X."/>
            <person name="Fellers J.P."/>
        </authorList>
    </citation>
    <scope>NUCLEOTIDE SEQUENCE</scope>
    <source>
        <strain evidence="4">Isolate 1-1 / race 1 (BBBD)</strain>
        <strain evidence="3">isolate 1-1 / race 1 (BBBD)</strain>
    </source>
</reference>
<protein>
    <submittedName>
        <fullName evidence="2 3">Uncharacterized protein</fullName>
    </submittedName>
</protein>
<evidence type="ECO:0000313" key="2">
    <source>
        <dbReference type="EMBL" id="OAV98723.1"/>
    </source>
</evidence>